<evidence type="ECO:0000313" key="6">
    <source>
        <dbReference type="EMBL" id="CAA6810759.1"/>
    </source>
</evidence>
<dbReference type="PIRSF" id="PIRSF004848">
    <property type="entry name" value="YBL036c_PLPDEIII"/>
    <property type="match status" value="1"/>
</dbReference>
<dbReference type="EMBL" id="CACVAW010000042">
    <property type="protein sequence ID" value="CAA6810759.1"/>
    <property type="molecule type" value="Genomic_DNA"/>
</dbReference>
<dbReference type="InterPro" id="IPR001608">
    <property type="entry name" value="Ala_racemase_N"/>
</dbReference>
<comment type="similarity">
    <text evidence="2 4">Belongs to the pyridoxal phosphate-binding protein YggS/PROSC family.</text>
</comment>
<comment type="function">
    <text evidence="2">Pyridoxal 5'-phosphate (PLP)-binding protein, which is involved in PLP homeostasis.</text>
</comment>
<dbReference type="Gene3D" id="3.20.20.10">
    <property type="entry name" value="Alanine racemase"/>
    <property type="match status" value="1"/>
</dbReference>
<dbReference type="InterPro" id="IPR011078">
    <property type="entry name" value="PyrdxlP_homeostasis"/>
</dbReference>
<dbReference type="AlphaFoldDB" id="A0A6S6SQL0"/>
<organism evidence="6">
    <name type="scientific">uncultured Campylobacterales bacterium</name>
    <dbReference type="NCBI Taxonomy" id="352960"/>
    <lineage>
        <taxon>Bacteria</taxon>
        <taxon>Pseudomonadati</taxon>
        <taxon>Campylobacterota</taxon>
        <taxon>Epsilonproteobacteria</taxon>
        <taxon>Campylobacterales</taxon>
        <taxon>environmental samples</taxon>
    </lineage>
</organism>
<evidence type="ECO:0000256" key="3">
    <source>
        <dbReference type="PIRSR" id="PIRSR004848-1"/>
    </source>
</evidence>
<dbReference type="PROSITE" id="PS01211">
    <property type="entry name" value="UPF0001"/>
    <property type="match status" value="1"/>
</dbReference>
<feature type="modified residue" description="N6-(pyridoxal phosphate)lysine" evidence="2 3">
    <location>
        <position position="34"/>
    </location>
</feature>
<proteinExistence type="inferred from homology"/>
<evidence type="ECO:0000256" key="1">
    <source>
        <dbReference type="ARBA" id="ARBA00022898"/>
    </source>
</evidence>
<gene>
    <name evidence="6" type="ORF">HELGO_WM20241</name>
</gene>
<dbReference type="InterPro" id="IPR029066">
    <property type="entry name" value="PLP-binding_barrel"/>
</dbReference>
<dbReference type="SUPFAM" id="SSF51419">
    <property type="entry name" value="PLP-binding barrel"/>
    <property type="match status" value="1"/>
</dbReference>
<evidence type="ECO:0000259" key="5">
    <source>
        <dbReference type="Pfam" id="PF01168"/>
    </source>
</evidence>
<feature type="domain" description="Alanine racemase N-terminal" evidence="5">
    <location>
        <begin position="44"/>
        <end position="221"/>
    </location>
</feature>
<reference evidence="6" key="1">
    <citation type="submission" date="2020-01" db="EMBL/GenBank/DDBJ databases">
        <authorList>
            <person name="Meier V. D."/>
            <person name="Meier V D."/>
        </authorList>
    </citation>
    <scope>NUCLEOTIDE SEQUENCE</scope>
    <source>
        <strain evidence="6">HLG_WM_MAG_12</strain>
    </source>
</reference>
<dbReference type="FunFam" id="3.20.20.10:FF:000018">
    <property type="entry name" value="Pyridoxal phosphate homeostasis protein"/>
    <property type="match status" value="1"/>
</dbReference>
<sequence length="222" mass="25282">MTKKQKFDDLIQRIEVVRTQSDQYNIINIVAVSKYSDTQDIQDFYDLGQRTFGENKVQDLKAKSDELIDLPLSWHFIGRLQKNKINQLIDLNPTLTHSLDSLELATELNKRLAAKDKTMNTLLQINSSNEISKAGVSIDKARDIYQEIKETCPNIKLKGVMSFGANTDNHKLIQKTFENTYKIYESLKTEGAKFCSMGMSNDFELAINCGSNMIRVGSVLFK</sequence>
<comment type="cofactor">
    <cofactor evidence="3">
        <name>pyridoxal 5'-phosphate</name>
        <dbReference type="ChEBI" id="CHEBI:597326"/>
    </cofactor>
</comment>
<dbReference type="NCBIfam" id="TIGR00044">
    <property type="entry name" value="YggS family pyridoxal phosphate-dependent enzyme"/>
    <property type="match status" value="1"/>
</dbReference>
<dbReference type="GO" id="GO:0030170">
    <property type="term" value="F:pyridoxal phosphate binding"/>
    <property type="evidence" value="ECO:0007669"/>
    <property type="project" value="UniProtKB-UniRule"/>
</dbReference>
<keyword evidence="1 2" id="KW-0663">Pyridoxal phosphate</keyword>
<evidence type="ECO:0000256" key="2">
    <source>
        <dbReference type="HAMAP-Rule" id="MF_02087"/>
    </source>
</evidence>
<evidence type="ECO:0000256" key="4">
    <source>
        <dbReference type="RuleBase" id="RU004514"/>
    </source>
</evidence>
<dbReference type="HAMAP" id="MF_02087">
    <property type="entry name" value="PLP_homeostasis"/>
    <property type="match status" value="1"/>
</dbReference>
<dbReference type="PANTHER" id="PTHR10146:SF14">
    <property type="entry name" value="PYRIDOXAL PHOSPHATE HOMEOSTASIS PROTEIN"/>
    <property type="match status" value="1"/>
</dbReference>
<protein>
    <recommendedName>
        <fullName evidence="2">Pyridoxal phosphate homeostasis protein</fullName>
        <shortName evidence="2">PLP homeostasis protein</shortName>
    </recommendedName>
</protein>
<accession>A0A6S6SQL0</accession>
<dbReference type="PANTHER" id="PTHR10146">
    <property type="entry name" value="PROLINE SYNTHETASE CO-TRANSCRIBED BACTERIAL HOMOLOG PROTEIN"/>
    <property type="match status" value="1"/>
</dbReference>
<dbReference type="Pfam" id="PF01168">
    <property type="entry name" value="Ala_racemase_N"/>
    <property type="match status" value="1"/>
</dbReference>
<dbReference type="CDD" id="cd00635">
    <property type="entry name" value="PLPDE_III_YBL036c_like"/>
    <property type="match status" value="1"/>
</dbReference>
<name>A0A6S6SQL0_9BACT</name>